<dbReference type="Pfam" id="PF17102">
    <property type="entry name" value="Stealth_CR3"/>
    <property type="match status" value="1"/>
</dbReference>
<feature type="domain" description="Stealth protein CR2 conserved region 2" evidence="4">
    <location>
        <begin position="79"/>
        <end position="185"/>
    </location>
</feature>
<evidence type="ECO:0000259" key="6">
    <source>
        <dbReference type="Pfam" id="PF17102"/>
    </source>
</evidence>
<evidence type="ECO:0000259" key="5">
    <source>
        <dbReference type="Pfam" id="PF17101"/>
    </source>
</evidence>
<proteinExistence type="inferred from homology"/>
<feature type="domain" description="Stealth protein CR1 conserved region 1" evidence="5">
    <location>
        <begin position="39"/>
        <end position="62"/>
    </location>
</feature>
<feature type="domain" description="Stealth protein CR4 conserved region 4" evidence="7">
    <location>
        <begin position="305"/>
        <end position="348"/>
    </location>
</feature>
<dbReference type="EMBL" id="WYDN01000018">
    <property type="protein sequence ID" value="NAZ17484.1"/>
    <property type="molecule type" value="Genomic_DNA"/>
</dbReference>
<keyword evidence="2" id="KW-0808">Transferase</keyword>
<evidence type="ECO:0000259" key="7">
    <source>
        <dbReference type="Pfam" id="PF17103"/>
    </source>
</evidence>
<evidence type="ECO:0000256" key="3">
    <source>
        <dbReference type="ARBA" id="ARBA00023169"/>
    </source>
</evidence>
<evidence type="ECO:0000313" key="8">
    <source>
        <dbReference type="EMBL" id="NAZ17484.1"/>
    </source>
</evidence>
<keyword evidence="3" id="KW-0270">Exopolysaccharide synthesis</keyword>
<dbReference type="AlphaFoldDB" id="A0A6L9G8P3"/>
<evidence type="ECO:0000256" key="1">
    <source>
        <dbReference type="ARBA" id="ARBA00007583"/>
    </source>
</evidence>
<dbReference type="Pfam" id="PF17103">
    <property type="entry name" value="Stealth_CR4"/>
    <property type="match status" value="1"/>
</dbReference>
<evidence type="ECO:0000256" key="2">
    <source>
        <dbReference type="ARBA" id="ARBA00022679"/>
    </source>
</evidence>
<dbReference type="GO" id="GO:0000271">
    <property type="term" value="P:polysaccharide biosynthetic process"/>
    <property type="evidence" value="ECO:0007669"/>
    <property type="project" value="UniProtKB-KW"/>
</dbReference>
<dbReference type="Pfam" id="PF11380">
    <property type="entry name" value="Stealth_CR2"/>
    <property type="match status" value="1"/>
</dbReference>
<dbReference type="InterPro" id="IPR031356">
    <property type="entry name" value="Stealth_CR4"/>
</dbReference>
<comment type="caution">
    <text evidence="8">The sequence shown here is derived from an EMBL/GenBank/DDBJ whole genome shotgun (WGS) entry which is preliminary data.</text>
</comment>
<evidence type="ECO:0000313" key="9">
    <source>
        <dbReference type="Proteomes" id="UP000477543"/>
    </source>
</evidence>
<name>A0A6L9G8P3_9MICC</name>
<dbReference type="InterPro" id="IPR031357">
    <property type="entry name" value="Stealth_CR3"/>
</dbReference>
<sequence length="349" mass="39544">MSIRDTKSDGIADLRGAGAIWQVFPGRIDKPLDAQDFDEKVDAVYTWVDADDPEWAANYQRALVASGRETVDSAVNRARFESRDELRYSLRSLELNLPWINKIHLVTAGQRPTWLKEDHPNLVLVDHCEIFTDPNSVLPTFNSHAIESQLANIPNLSEHFIYVNDDVFFARYLHPNTFFGPAGQAKYFMTGSHFTQAEDPELPINQAAANNRQVVVERFGRTTSRKFQHVAHSQRLEVHRELQREMPGRIAQIAANRFRSPDDLSIPSSLAHQYAARLGLGYPASVDYSYIDIGSHSASLDFLRLARNRNVDMFCINEVLALKDGPDRSDLVRSFLAARFPLPSSFEKC</sequence>
<dbReference type="RefSeq" id="WP_161449918.1">
    <property type="nucleotide sequence ID" value="NZ_WYDN01000018.1"/>
</dbReference>
<protein>
    <recommendedName>
        <fullName evidence="10">Capsular polysaccharide phosphotransferase SacB</fullName>
    </recommendedName>
</protein>
<dbReference type="GO" id="GO:0016772">
    <property type="term" value="F:transferase activity, transferring phosphorus-containing groups"/>
    <property type="evidence" value="ECO:0007669"/>
    <property type="project" value="InterPro"/>
</dbReference>
<organism evidence="8 9">
    <name type="scientific">Glutamicibacter soli</name>
    <dbReference type="NCBI Taxonomy" id="453836"/>
    <lineage>
        <taxon>Bacteria</taxon>
        <taxon>Bacillati</taxon>
        <taxon>Actinomycetota</taxon>
        <taxon>Actinomycetes</taxon>
        <taxon>Micrococcales</taxon>
        <taxon>Micrococcaceae</taxon>
        <taxon>Glutamicibacter</taxon>
    </lineage>
</organism>
<dbReference type="PANTHER" id="PTHR24045">
    <property type="match status" value="1"/>
</dbReference>
<gene>
    <name evidence="8" type="ORF">GT020_15635</name>
</gene>
<dbReference type="InterPro" id="IPR031358">
    <property type="entry name" value="Stealth_CR1"/>
</dbReference>
<dbReference type="InterPro" id="IPR047141">
    <property type="entry name" value="Stealth"/>
</dbReference>
<dbReference type="Pfam" id="PF17101">
    <property type="entry name" value="Stealth_CR1"/>
    <property type="match status" value="1"/>
</dbReference>
<evidence type="ECO:0008006" key="10">
    <source>
        <dbReference type="Google" id="ProtNLM"/>
    </source>
</evidence>
<dbReference type="Proteomes" id="UP000477543">
    <property type="component" value="Unassembled WGS sequence"/>
</dbReference>
<accession>A0A6L9G8P3</accession>
<reference evidence="8 9" key="1">
    <citation type="submission" date="2020-01" db="EMBL/GenBank/DDBJ databases">
        <title>Glutamicibacter soli M275.</title>
        <authorList>
            <person name="Meng X."/>
        </authorList>
    </citation>
    <scope>NUCLEOTIDE SEQUENCE [LARGE SCALE GENOMIC DNA]</scope>
    <source>
        <strain evidence="8 9">M275</strain>
    </source>
</reference>
<feature type="domain" description="Stealth protein CR3 conserved region 3" evidence="6">
    <location>
        <begin position="228"/>
        <end position="274"/>
    </location>
</feature>
<dbReference type="InterPro" id="IPR021520">
    <property type="entry name" value="Stealth_CR2"/>
</dbReference>
<dbReference type="PANTHER" id="PTHR24045:SF0">
    <property type="entry name" value="N-ACETYLGLUCOSAMINE-1-PHOSPHOTRANSFERASE SUBUNITS ALPHA_BETA"/>
    <property type="match status" value="1"/>
</dbReference>
<comment type="similarity">
    <text evidence="1">Belongs to the stealth family.</text>
</comment>
<evidence type="ECO:0000259" key="4">
    <source>
        <dbReference type="Pfam" id="PF11380"/>
    </source>
</evidence>